<name>A0ABV2DQ78_9HYPH</name>
<dbReference type="SUPFAM" id="SSF50199">
    <property type="entry name" value="Staphylococcal nuclease"/>
    <property type="match status" value="1"/>
</dbReference>
<accession>A0ABV2DQ78</accession>
<sequence>MLITTIAASGLYAGMYVMPEFLAEKSLRATPAPPVVPVQASPNQTPPAQTQDGGARQLNFTPFPATAQFETGDTWISDGRRYRLYGLQTCLRGTNVTLSAGVVRDCGELNLIMAQALIRDTKPVCTTVKDLDQNNAVVVCQTTTGERGYDLATYMIAQGWGFAAVDGAGQLIVPGYRVAEESARTARAGLWAYSDMPHPVSVLMQQQKAQR</sequence>
<proteinExistence type="predicted"/>
<gene>
    <name evidence="1" type="ORF">ABVQ20_35395</name>
</gene>
<dbReference type="InterPro" id="IPR035437">
    <property type="entry name" value="SNase_OB-fold_sf"/>
</dbReference>
<dbReference type="Gene3D" id="2.40.50.90">
    <property type="match status" value="1"/>
</dbReference>
<evidence type="ECO:0000313" key="2">
    <source>
        <dbReference type="Proteomes" id="UP001548832"/>
    </source>
</evidence>
<dbReference type="EMBL" id="JBEWSZ010000008">
    <property type="protein sequence ID" value="MET2832241.1"/>
    <property type="molecule type" value="Genomic_DNA"/>
</dbReference>
<evidence type="ECO:0000313" key="1">
    <source>
        <dbReference type="EMBL" id="MET2832241.1"/>
    </source>
</evidence>
<organism evidence="1 2">
    <name type="scientific">Mesorhizobium shangrilense</name>
    <dbReference type="NCBI Taxonomy" id="460060"/>
    <lineage>
        <taxon>Bacteria</taxon>
        <taxon>Pseudomonadati</taxon>
        <taxon>Pseudomonadota</taxon>
        <taxon>Alphaproteobacteria</taxon>
        <taxon>Hyphomicrobiales</taxon>
        <taxon>Phyllobacteriaceae</taxon>
        <taxon>Mesorhizobium</taxon>
    </lineage>
</organism>
<protein>
    <submittedName>
        <fullName evidence="1">Thermonuclease family protein</fullName>
    </submittedName>
</protein>
<keyword evidence="2" id="KW-1185">Reference proteome</keyword>
<comment type="caution">
    <text evidence="1">The sequence shown here is derived from an EMBL/GenBank/DDBJ whole genome shotgun (WGS) entry which is preliminary data.</text>
</comment>
<dbReference type="RefSeq" id="WP_354464463.1">
    <property type="nucleotide sequence ID" value="NZ_JBEWSZ010000008.1"/>
</dbReference>
<dbReference type="Proteomes" id="UP001548832">
    <property type="component" value="Unassembled WGS sequence"/>
</dbReference>
<reference evidence="1 2" key="1">
    <citation type="submission" date="2024-06" db="EMBL/GenBank/DDBJ databases">
        <authorList>
            <person name="Kim D.-U."/>
        </authorList>
    </citation>
    <scope>NUCLEOTIDE SEQUENCE [LARGE SCALE GENOMIC DNA]</scope>
    <source>
        <strain evidence="1 2">KACC15460</strain>
    </source>
</reference>